<keyword evidence="3" id="KW-1185">Reference proteome</keyword>
<accession>A0A9P5V809</accession>
<sequence>MHIRATISLLLVSLSSVLLAETLTVELLPCAYRGDNVGVVASNLLHCSVRKFRMAGYTCADDVCQSGRSECIGKGDLFDWAEMRLEASGACADLEGVHYEPKVYNQDDDDHYLRVQVVDRWEGPVSGHRCLFSVQEGFLQ</sequence>
<reference evidence="2" key="1">
    <citation type="journal article" date="2020" name="Fungal Divers.">
        <title>Resolving the Mortierellaceae phylogeny through synthesis of multi-gene phylogenetics and phylogenomics.</title>
        <authorList>
            <person name="Vandepol N."/>
            <person name="Liber J."/>
            <person name="Desiro A."/>
            <person name="Na H."/>
            <person name="Kennedy M."/>
            <person name="Barry K."/>
            <person name="Grigoriev I.V."/>
            <person name="Miller A.N."/>
            <person name="O'Donnell K."/>
            <person name="Stajich J.E."/>
            <person name="Bonito G."/>
        </authorList>
    </citation>
    <scope>NUCLEOTIDE SEQUENCE</scope>
    <source>
        <strain evidence="2">NRRL 6426</strain>
    </source>
</reference>
<comment type="caution">
    <text evidence="2">The sequence shown here is derived from an EMBL/GenBank/DDBJ whole genome shotgun (WGS) entry which is preliminary data.</text>
</comment>
<dbReference type="OrthoDB" id="10355183at2759"/>
<dbReference type="EMBL" id="JAAAUQ010000857">
    <property type="protein sequence ID" value="KAF9147158.1"/>
    <property type="molecule type" value="Genomic_DNA"/>
</dbReference>
<evidence type="ECO:0008006" key="4">
    <source>
        <dbReference type="Google" id="ProtNLM"/>
    </source>
</evidence>
<evidence type="ECO:0000256" key="1">
    <source>
        <dbReference type="SAM" id="SignalP"/>
    </source>
</evidence>
<dbReference type="AlphaFoldDB" id="A0A9P5V809"/>
<dbReference type="Proteomes" id="UP000748756">
    <property type="component" value="Unassembled WGS sequence"/>
</dbReference>
<proteinExistence type="predicted"/>
<feature type="signal peptide" evidence="1">
    <location>
        <begin position="1"/>
        <end position="20"/>
    </location>
</feature>
<evidence type="ECO:0000313" key="3">
    <source>
        <dbReference type="Proteomes" id="UP000748756"/>
    </source>
</evidence>
<organism evidence="2 3">
    <name type="scientific">Linnemannia schmuckeri</name>
    <dbReference type="NCBI Taxonomy" id="64567"/>
    <lineage>
        <taxon>Eukaryota</taxon>
        <taxon>Fungi</taxon>
        <taxon>Fungi incertae sedis</taxon>
        <taxon>Mucoromycota</taxon>
        <taxon>Mortierellomycotina</taxon>
        <taxon>Mortierellomycetes</taxon>
        <taxon>Mortierellales</taxon>
        <taxon>Mortierellaceae</taxon>
        <taxon>Linnemannia</taxon>
    </lineage>
</organism>
<protein>
    <recommendedName>
        <fullName evidence="4">Secreted protein</fullName>
    </recommendedName>
</protein>
<feature type="chain" id="PRO_5040380477" description="Secreted protein" evidence="1">
    <location>
        <begin position="21"/>
        <end position="140"/>
    </location>
</feature>
<evidence type="ECO:0000313" key="2">
    <source>
        <dbReference type="EMBL" id="KAF9147158.1"/>
    </source>
</evidence>
<keyword evidence="1" id="KW-0732">Signal</keyword>
<gene>
    <name evidence="2" type="ORF">BG015_011244</name>
</gene>
<name>A0A9P5V809_9FUNG</name>